<name>A0A365PYJ3_9GAMM</name>
<dbReference type="Proteomes" id="UP000252554">
    <property type="component" value="Unassembled WGS sequence"/>
</dbReference>
<feature type="domain" description="DUF4236" evidence="1">
    <location>
        <begin position="15"/>
        <end position="66"/>
    </location>
</feature>
<dbReference type="EMBL" id="QNTV01000002">
    <property type="protein sequence ID" value="RBA61313.1"/>
    <property type="molecule type" value="Genomic_DNA"/>
</dbReference>
<evidence type="ECO:0000313" key="2">
    <source>
        <dbReference type="EMBL" id="RBA61313.1"/>
    </source>
</evidence>
<reference evidence="2 3" key="1">
    <citation type="submission" date="2018-06" db="EMBL/GenBank/DDBJ databases">
        <title>Whole genome sequencing of four bacterial strains from South Shetland trench revealing bio-synthetic gene clusters.</title>
        <authorList>
            <person name="Abdel-Mageed W.M."/>
            <person name="Lehri B."/>
            <person name="Jarmusch S.A."/>
            <person name="Miranda K."/>
            <person name="Goodfellow M."/>
            <person name="Jaspars M."/>
            <person name="Karlyshev A.V."/>
        </authorList>
    </citation>
    <scope>NUCLEOTIDE SEQUENCE [LARGE SCALE GENOMIC DNA]</scope>
    <source>
        <strain evidence="2 3">SST2</strain>
    </source>
</reference>
<evidence type="ECO:0000313" key="3">
    <source>
        <dbReference type="Proteomes" id="UP000252554"/>
    </source>
</evidence>
<dbReference type="AlphaFoldDB" id="A0A365PYJ3"/>
<sequence length="66" mass="6836">MPRQPHTTTGSLKGFRFQKRITLAPGIRLNISKSGVSASFGPRGLSVTAGKRGTSLNLGLPGTGLS</sequence>
<protein>
    <recommendedName>
        <fullName evidence="1">DUF4236 domain-containing protein</fullName>
    </recommendedName>
</protein>
<comment type="caution">
    <text evidence="2">The sequence shown here is derived from an EMBL/GenBank/DDBJ whole genome shotgun (WGS) entry which is preliminary data.</text>
</comment>
<organism evidence="2 3">
    <name type="scientific">Stutzerimonas zhaodongensis</name>
    <dbReference type="NCBI Taxonomy" id="1176257"/>
    <lineage>
        <taxon>Bacteria</taxon>
        <taxon>Pseudomonadati</taxon>
        <taxon>Pseudomonadota</taxon>
        <taxon>Gammaproteobacteria</taxon>
        <taxon>Pseudomonadales</taxon>
        <taxon>Pseudomonadaceae</taxon>
        <taxon>Stutzerimonas</taxon>
    </lineage>
</organism>
<dbReference type="Pfam" id="PF14020">
    <property type="entry name" value="DUF4236"/>
    <property type="match status" value="1"/>
</dbReference>
<gene>
    <name evidence="2" type="ORF">DQ403_04940</name>
</gene>
<proteinExistence type="predicted"/>
<accession>A0A365PYJ3</accession>
<dbReference type="InterPro" id="IPR025330">
    <property type="entry name" value="DUF4236"/>
</dbReference>
<evidence type="ECO:0000259" key="1">
    <source>
        <dbReference type="Pfam" id="PF14020"/>
    </source>
</evidence>